<proteinExistence type="predicted"/>
<organism evidence="1 2">
    <name type="scientific">Pseudonocardia sulfidoxydans NBRC 16205</name>
    <dbReference type="NCBI Taxonomy" id="1223511"/>
    <lineage>
        <taxon>Bacteria</taxon>
        <taxon>Bacillati</taxon>
        <taxon>Actinomycetota</taxon>
        <taxon>Actinomycetes</taxon>
        <taxon>Pseudonocardiales</taxon>
        <taxon>Pseudonocardiaceae</taxon>
        <taxon>Pseudonocardia</taxon>
    </lineage>
</organism>
<keyword evidence="2" id="KW-1185">Reference proteome</keyword>
<dbReference type="EMBL" id="BJVJ01000040">
    <property type="protein sequence ID" value="GEL24778.1"/>
    <property type="molecule type" value="Genomic_DNA"/>
</dbReference>
<sequence length="42" mass="4749">MLRIVTGPVTWEITDATAYTAMLRAWRQAARLLGDNPTEDDE</sequence>
<evidence type="ECO:0000313" key="1">
    <source>
        <dbReference type="EMBL" id="GEL24778.1"/>
    </source>
</evidence>
<reference evidence="1 2" key="1">
    <citation type="submission" date="2019-07" db="EMBL/GenBank/DDBJ databases">
        <title>Whole genome shotgun sequence of Pseudonocardia sulfidoxydans NBRC 16205.</title>
        <authorList>
            <person name="Hosoyama A."/>
            <person name="Uohara A."/>
            <person name="Ohji S."/>
            <person name="Ichikawa N."/>
        </authorList>
    </citation>
    <scope>NUCLEOTIDE SEQUENCE [LARGE SCALE GENOMIC DNA]</scope>
    <source>
        <strain evidence="1 2">NBRC 16205</strain>
    </source>
</reference>
<name>A0A511DNZ9_9PSEU</name>
<protein>
    <submittedName>
        <fullName evidence="1">Uncharacterized protein</fullName>
    </submittedName>
</protein>
<accession>A0A511DNZ9</accession>
<dbReference type="RefSeq" id="WP_281290704.1">
    <property type="nucleotide sequence ID" value="NZ_BJVJ01000040.1"/>
</dbReference>
<comment type="caution">
    <text evidence="1">The sequence shown here is derived from an EMBL/GenBank/DDBJ whole genome shotgun (WGS) entry which is preliminary data.</text>
</comment>
<gene>
    <name evidence="1" type="ORF">PSU4_37320</name>
</gene>
<dbReference type="AlphaFoldDB" id="A0A511DNZ9"/>
<dbReference type="Proteomes" id="UP000321685">
    <property type="component" value="Unassembled WGS sequence"/>
</dbReference>
<evidence type="ECO:0000313" key="2">
    <source>
        <dbReference type="Proteomes" id="UP000321685"/>
    </source>
</evidence>